<evidence type="ECO:0000313" key="7">
    <source>
        <dbReference type="WBParaSite" id="MBELARI_LOCUS6023"/>
    </source>
</evidence>
<dbReference type="GO" id="GO:0004674">
    <property type="term" value="F:protein serine/threonine kinase activity"/>
    <property type="evidence" value="ECO:0007669"/>
    <property type="project" value="UniProtKB-KW"/>
</dbReference>
<keyword evidence="3" id="KW-0547">Nucleotide-binding</keyword>
<dbReference type="InterPro" id="IPR050591">
    <property type="entry name" value="GSK-3"/>
</dbReference>
<dbReference type="PANTHER" id="PTHR24057">
    <property type="entry name" value="GLYCOGEN SYNTHASE KINASE-3 ALPHA"/>
    <property type="match status" value="1"/>
</dbReference>
<dbReference type="PANTHER" id="PTHR24057:SF0">
    <property type="entry name" value="PROTEIN KINASE SHAGGY-RELATED"/>
    <property type="match status" value="1"/>
</dbReference>
<evidence type="ECO:0000256" key="5">
    <source>
        <dbReference type="ARBA" id="ARBA00022840"/>
    </source>
</evidence>
<dbReference type="GO" id="GO:0005634">
    <property type="term" value="C:nucleus"/>
    <property type="evidence" value="ECO:0007669"/>
    <property type="project" value="TreeGrafter"/>
</dbReference>
<evidence type="ECO:0000313" key="6">
    <source>
        <dbReference type="Proteomes" id="UP000887575"/>
    </source>
</evidence>
<protein>
    <submittedName>
        <fullName evidence="7">Uncharacterized protein</fullName>
    </submittedName>
</protein>
<accession>A0AAF3FIX9</accession>
<evidence type="ECO:0000256" key="3">
    <source>
        <dbReference type="ARBA" id="ARBA00022741"/>
    </source>
</evidence>
<dbReference type="SUPFAM" id="SSF56112">
    <property type="entry name" value="Protein kinase-like (PK-like)"/>
    <property type="match status" value="1"/>
</dbReference>
<name>A0AAF3FIX9_9BILA</name>
<sequence length="115" mass="12951">MGKTAVIRGIGLLFYGAHYGYYTTTIDIWSAGTVFGSVLFPGQKEIFDLMVELIRVLGTPTKEQLEQMGNDLRDIQFTPMPPTPWLETIPRTDKQALELIARLVVYVSTERLTAQ</sequence>
<dbReference type="GO" id="GO:0005737">
    <property type="term" value="C:cytoplasm"/>
    <property type="evidence" value="ECO:0007669"/>
    <property type="project" value="TreeGrafter"/>
</dbReference>
<reference evidence="7" key="1">
    <citation type="submission" date="2024-02" db="UniProtKB">
        <authorList>
            <consortium name="WormBaseParasite"/>
        </authorList>
    </citation>
    <scope>IDENTIFICATION</scope>
</reference>
<dbReference type="InterPro" id="IPR011009">
    <property type="entry name" value="Kinase-like_dom_sf"/>
</dbReference>
<evidence type="ECO:0000256" key="4">
    <source>
        <dbReference type="ARBA" id="ARBA00022777"/>
    </source>
</evidence>
<evidence type="ECO:0000256" key="1">
    <source>
        <dbReference type="ARBA" id="ARBA00022527"/>
    </source>
</evidence>
<keyword evidence="1" id="KW-0723">Serine/threonine-protein kinase</keyword>
<dbReference type="GO" id="GO:0030154">
    <property type="term" value="P:cell differentiation"/>
    <property type="evidence" value="ECO:0007669"/>
    <property type="project" value="TreeGrafter"/>
</dbReference>
<dbReference type="AlphaFoldDB" id="A0AAF3FIX9"/>
<dbReference type="WBParaSite" id="MBELARI_LOCUS6023">
    <property type="protein sequence ID" value="MBELARI_LOCUS6023"/>
    <property type="gene ID" value="MBELARI_LOCUS6023"/>
</dbReference>
<dbReference type="Gene3D" id="1.10.510.10">
    <property type="entry name" value="Transferase(Phosphotransferase) domain 1"/>
    <property type="match status" value="1"/>
</dbReference>
<keyword evidence="4" id="KW-0418">Kinase</keyword>
<keyword evidence="6" id="KW-1185">Reference proteome</keyword>
<dbReference type="GO" id="GO:0005524">
    <property type="term" value="F:ATP binding"/>
    <property type="evidence" value="ECO:0007669"/>
    <property type="project" value="UniProtKB-KW"/>
</dbReference>
<evidence type="ECO:0000256" key="2">
    <source>
        <dbReference type="ARBA" id="ARBA00022679"/>
    </source>
</evidence>
<organism evidence="6 7">
    <name type="scientific">Mesorhabditis belari</name>
    <dbReference type="NCBI Taxonomy" id="2138241"/>
    <lineage>
        <taxon>Eukaryota</taxon>
        <taxon>Metazoa</taxon>
        <taxon>Ecdysozoa</taxon>
        <taxon>Nematoda</taxon>
        <taxon>Chromadorea</taxon>
        <taxon>Rhabditida</taxon>
        <taxon>Rhabditina</taxon>
        <taxon>Rhabditomorpha</taxon>
        <taxon>Rhabditoidea</taxon>
        <taxon>Rhabditidae</taxon>
        <taxon>Mesorhabditinae</taxon>
        <taxon>Mesorhabditis</taxon>
    </lineage>
</organism>
<dbReference type="Proteomes" id="UP000887575">
    <property type="component" value="Unassembled WGS sequence"/>
</dbReference>
<dbReference type="GO" id="GO:0007165">
    <property type="term" value="P:signal transduction"/>
    <property type="evidence" value="ECO:0007669"/>
    <property type="project" value="TreeGrafter"/>
</dbReference>
<keyword evidence="2" id="KW-0808">Transferase</keyword>
<proteinExistence type="predicted"/>
<keyword evidence="5" id="KW-0067">ATP-binding</keyword>